<dbReference type="GO" id="GO:0046906">
    <property type="term" value="F:tetrapyrrole binding"/>
    <property type="evidence" value="ECO:0007669"/>
    <property type="project" value="TreeGrafter"/>
</dbReference>
<dbReference type="EMBL" id="SFBF01000171">
    <property type="protein sequence ID" value="TRU48569.1"/>
    <property type="molecule type" value="Genomic_DNA"/>
</dbReference>
<reference evidence="2 3" key="1">
    <citation type="submission" date="2019-01" db="EMBL/GenBank/DDBJ databases">
        <title>Coherence of Microcystis species and biogeography revealed through population genomics.</title>
        <authorList>
            <person name="Perez-Carrascal O.M."/>
            <person name="Terrat Y."/>
            <person name="Giani A."/>
            <person name="Fortin N."/>
            <person name="Tromas N."/>
            <person name="Shapiro B.J."/>
        </authorList>
    </citation>
    <scope>NUCLEOTIDE SEQUENCE [LARGE SCALE GENOMIC DNA]</scope>
    <source>
        <strain evidence="2">Ma_QC_Ca_00000000_S207</strain>
    </source>
</reference>
<protein>
    <submittedName>
        <fullName evidence="2">GUN4 domain-containing protein</fullName>
    </submittedName>
</protein>
<dbReference type="PANTHER" id="PTHR34800">
    <property type="entry name" value="TETRAPYRROLE-BINDING PROTEIN, CHLOROPLASTIC"/>
    <property type="match status" value="1"/>
</dbReference>
<sequence length="160" mass="18888">MYLDKENWKEADKETMQILLRIADTTEKRVRLQPTQRGWLTDENVKNIPIESLQKINNLWLAASDGKFGYSVQKKIWLDVTQVESIDHSQVSYNILFGDFADKVGWQVEGHWLLSYDSFDFSRRAPDGHLPTFWFPGSSCDLDTQRRIFKFFLSYKKFPE</sequence>
<accession>A0A552FPA6</accession>
<dbReference type="PANTHER" id="PTHR34800:SF1">
    <property type="entry name" value="TETRAPYRROLE-BINDING PROTEIN, CHLOROPLASTIC"/>
    <property type="match status" value="1"/>
</dbReference>
<dbReference type="AlphaFoldDB" id="A0A552FPA6"/>
<dbReference type="Gene3D" id="1.25.40.620">
    <property type="match status" value="1"/>
</dbReference>
<evidence type="ECO:0000259" key="1">
    <source>
        <dbReference type="Pfam" id="PF05419"/>
    </source>
</evidence>
<evidence type="ECO:0000313" key="2">
    <source>
        <dbReference type="EMBL" id="TRU48569.1"/>
    </source>
</evidence>
<dbReference type="InterPro" id="IPR037215">
    <property type="entry name" value="GUN4-like_sf"/>
</dbReference>
<evidence type="ECO:0000313" key="3">
    <source>
        <dbReference type="Proteomes" id="UP000320293"/>
    </source>
</evidence>
<dbReference type="SUPFAM" id="SSF140869">
    <property type="entry name" value="GUN4-like"/>
    <property type="match status" value="1"/>
</dbReference>
<name>A0A552FPA6_MICAE</name>
<gene>
    <name evidence="2" type="ORF">EWV91_09160</name>
</gene>
<dbReference type="Pfam" id="PF05419">
    <property type="entry name" value="GUN4"/>
    <property type="match status" value="1"/>
</dbReference>
<dbReference type="Gene3D" id="1.10.10.1770">
    <property type="entry name" value="Gun4-like"/>
    <property type="match status" value="1"/>
</dbReference>
<comment type="caution">
    <text evidence="2">The sequence shown here is derived from an EMBL/GenBank/DDBJ whole genome shotgun (WGS) entry which is preliminary data.</text>
</comment>
<proteinExistence type="predicted"/>
<dbReference type="CDD" id="cd16383">
    <property type="entry name" value="GUN4"/>
    <property type="match status" value="1"/>
</dbReference>
<feature type="domain" description="GUN4-like" evidence="1">
    <location>
        <begin position="3"/>
        <end position="132"/>
    </location>
</feature>
<dbReference type="InterPro" id="IPR008629">
    <property type="entry name" value="GUN4-like"/>
</dbReference>
<organism evidence="2 3">
    <name type="scientific">Microcystis aeruginosa Ma_QC_Ca_00000000_S207</name>
    <dbReference type="NCBI Taxonomy" id="2486251"/>
    <lineage>
        <taxon>Bacteria</taxon>
        <taxon>Bacillati</taxon>
        <taxon>Cyanobacteriota</taxon>
        <taxon>Cyanophyceae</taxon>
        <taxon>Oscillatoriophycideae</taxon>
        <taxon>Chroococcales</taxon>
        <taxon>Microcystaceae</taxon>
        <taxon>Microcystis</taxon>
    </lineage>
</organism>
<dbReference type="Proteomes" id="UP000320293">
    <property type="component" value="Unassembled WGS sequence"/>
</dbReference>